<dbReference type="GO" id="GO:1990904">
    <property type="term" value="C:ribonucleoprotein complex"/>
    <property type="evidence" value="ECO:0007669"/>
    <property type="project" value="UniProtKB-KW"/>
</dbReference>
<keyword evidence="3" id="KW-0687">Ribonucleoprotein</keyword>
<dbReference type="PANTHER" id="PTHR10902">
    <property type="entry name" value="60S RIBOSOMAL PROTEIN L35A"/>
    <property type="match status" value="1"/>
</dbReference>
<protein>
    <recommendedName>
        <fullName evidence="4">Large ribosomal subunit protein eL33</fullName>
    </recommendedName>
    <alternativeName>
        <fullName evidence="5">60S ribosomal protein L35a</fullName>
    </alternativeName>
</protein>
<dbReference type="Proteomes" id="UP000887561">
    <property type="component" value="Unplaced"/>
</dbReference>
<comment type="similarity">
    <text evidence="1">Belongs to the eukaryotic ribosomal protein eL33 family.</text>
</comment>
<evidence type="ECO:0000256" key="2">
    <source>
        <dbReference type="ARBA" id="ARBA00022980"/>
    </source>
</evidence>
<dbReference type="Pfam" id="PF04502">
    <property type="entry name" value="Saf4_Yju2"/>
    <property type="match status" value="1"/>
</dbReference>
<reference evidence="8" key="1">
    <citation type="submission" date="2022-11" db="UniProtKB">
        <authorList>
            <consortium name="WormBaseParasite"/>
        </authorList>
    </citation>
    <scope>IDENTIFICATION</scope>
</reference>
<keyword evidence="2" id="KW-0689">Ribosomal protein</keyword>
<evidence type="ECO:0000256" key="3">
    <source>
        <dbReference type="ARBA" id="ARBA00023274"/>
    </source>
</evidence>
<dbReference type="GO" id="GO:0003735">
    <property type="term" value="F:structural constituent of ribosome"/>
    <property type="evidence" value="ECO:0007669"/>
    <property type="project" value="InterPro"/>
</dbReference>
<dbReference type="InterPro" id="IPR009000">
    <property type="entry name" value="Transl_B-barrel_sf"/>
</dbReference>
<dbReference type="Pfam" id="PF01247">
    <property type="entry name" value="Ribosomal_L35Ae"/>
    <property type="match status" value="1"/>
</dbReference>
<dbReference type="AlphaFoldDB" id="A0A915LDL0"/>
<organism evidence="7 8">
    <name type="scientific">Meloidogyne javanica</name>
    <name type="common">Root-knot nematode worm</name>
    <dbReference type="NCBI Taxonomy" id="6303"/>
    <lineage>
        <taxon>Eukaryota</taxon>
        <taxon>Metazoa</taxon>
        <taxon>Ecdysozoa</taxon>
        <taxon>Nematoda</taxon>
        <taxon>Chromadorea</taxon>
        <taxon>Rhabditida</taxon>
        <taxon>Tylenchina</taxon>
        <taxon>Tylenchomorpha</taxon>
        <taxon>Tylenchoidea</taxon>
        <taxon>Meloidogynidae</taxon>
        <taxon>Meloidogyninae</taxon>
        <taxon>Meloidogyne</taxon>
        <taxon>Meloidogyne incognita group</taxon>
    </lineage>
</organism>
<dbReference type="Gene3D" id="2.40.10.190">
    <property type="entry name" value="translation elongation factor selb, chain A, domain 4"/>
    <property type="match status" value="1"/>
</dbReference>
<sequence length="310" mass="36283">MTGTERKVFQKYYPPDFDPSKIPKASGGRNRQFIQRVMTPFNMRCNTCSEYIYKGKKFNMRRETAEGESYLDIQNVDYQAENGATRLFDVYKFWQEQEQKVEEKEKEEKEDAMKMLEKRTKMSKLEMEALGHIEELQEINRRQESIDTIGYLNQLEQKNALTFAERSLIYNTPFLKMMDTSEPAQNVEATKTGRRRPGPKRARRLYVKAIFTGYKRGQRNQYENTSLLKLDGVNDKEGANFYLGKRAVYVYKGHKKIARGGGPKTRIRAIWGRVTRTHGNSGMVRAKFRHNLPPKAMGKRIRVMLYPSNI</sequence>
<dbReference type="HAMAP" id="MF_00573">
    <property type="entry name" value="Ribosomal_eL33"/>
    <property type="match status" value="1"/>
</dbReference>
<dbReference type="InterPro" id="IPR038661">
    <property type="entry name" value="Ribosomal_eL33_sf"/>
</dbReference>
<evidence type="ECO:0000256" key="5">
    <source>
        <dbReference type="ARBA" id="ARBA00035530"/>
    </source>
</evidence>
<dbReference type="GO" id="GO:0006412">
    <property type="term" value="P:translation"/>
    <property type="evidence" value="ECO:0007669"/>
    <property type="project" value="InterPro"/>
</dbReference>
<proteinExistence type="inferred from homology"/>
<dbReference type="SUPFAM" id="SSF50447">
    <property type="entry name" value="Translation proteins"/>
    <property type="match status" value="1"/>
</dbReference>
<evidence type="ECO:0000256" key="6">
    <source>
        <dbReference type="SAM" id="Coils"/>
    </source>
</evidence>
<keyword evidence="6" id="KW-0175">Coiled coil</keyword>
<name>A0A915LDL0_MELJA</name>
<evidence type="ECO:0000256" key="4">
    <source>
        <dbReference type="ARBA" id="ARBA00035228"/>
    </source>
</evidence>
<dbReference type="InterPro" id="IPR007590">
    <property type="entry name" value="Saf4/Yju2"/>
</dbReference>
<evidence type="ECO:0000256" key="1">
    <source>
        <dbReference type="ARBA" id="ARBA00009269"/>
    </source>
</evidence>
<accession>A0A915LDL0</accession>
<keyword evidence="7" id="KW-1185">Reference proteome</keyword>
<dbReference type="GO" id="GO:0005840">
    <property type="term" value="C:ribosome"/>
    <property type="evidence" value="ECO:0007669"/>
    <property type="project" value="UniProtKB-KW"/>
</dbReference>
<evidence type="ECO:0000313" key="8">
    <source>
        <dbReference type="WBParaSite" id="scaffold10510_cov280.g14869"/>
    </source>
</evidence>
<dbReference type="GO" id="GO:0000398">
    <property type="term" value="P:mRNA splicing, via spliceosome"/>
    <property type="evidence" value="ECO:0007669"/>
    <property type="project" value="InterPro"/>
</dbReference>
<dbReference type="FunFam" id="2.40.10.190:FF:000001">
    <property type="entry name" value="60S ribosomal protein L35a"/>
    <property type="match status" value="1"/>
</dbReference>
<dbReference type="InterPro" id="IPR001780">
    <property type="entry name" value="Ribosomal_eL33"/>
</dbReference>
<feature type="coiled-coil region" evidence="6">
    <location>
        <begin position="91"/>
        <end position="142"/>
    </location>
</feature>
<dbReference type="WBParaSite" id="scaffold10510_cov280.g14869">
    <property type="protein sequence ID" value="scaffold10510_cov280.g14869"/>
    <property type="gene ID" value="scaffold10510_cov280.g14869"/>
</dbReference>
<evidence type="ECO:0000313" key="7">
    <source>
        <dbReference type="Proteomes" id="UP000887561"/>
    </source>
</evidence>